<protein>
    <submittedName>
        <fullName evidence="11">ABC transporter ATP-binding protein</fullName>
    </submittedName>
</protein>
<feature type="domain" description="ABC transmembrane type-1" evidence="10">
    <location>
        <begin position="33"/>
        <end position="372"/>
    </location>
</feature>
<feature type="domain" description="ABC transporter" evidence="9">
    <location>
        <begin position="406"/>
        <end position="640"/>
    </location>
</feature>
<dbReference type="Pfam" id="PF00005">
    <property type="entry name" value="ABC_tran"/>
    <property type="match status" value="1"/>
</dbReference>
<dbReference type="FunFam" id="3.40.50.300:FF:000287">
    <property type="entry name" value="Multidrug ABC transporter ATP-binding protein"/>
    <property type="match status" value="1"/>
</dbReference>
<dbReference type="Pfam" id="PF00664">
    <property type="entry name" value="ABC_membrane"/>
    <property type="match status" value="1"/>
</dbReference>
<dbReference type="Gene3D" id="1.20.1560.10">
    <property type="entry name" value="ABC transporter type 1, transmembrane domain"/>
    <property type="match status" value="1"/>
</dbReference>
<dbReference type="PROSITE" id="PS00211">
    <property type="entry name" value="ABC_TRANSPORTER_1"/>
    <property type="match status" value="1"/>
</dbReference>
<feature type="transmembrane region" description="Helical" evidence="8">
    <location>
        <begin position="204"/>
        <end position="225"/>
    </location>
</feature>
<dbReference type="InterPro" id="IPR011527">
    <property type="entry name" value="ABC1_TM_dom"/>
</dbReference>
<sequence>MGIKKEEKIERSADINIIKRLYPYIKKQALVFVTCLFLIGAITGIDLLVPYLTKVAIDQSIGAFDSPIVKVDGRFVKLGLDEELGDREVYRLEKDGDGIYLVSNEYRKILDFKEYLDLRANDKSQLKKIAVIMFTLFIVNFIFNFANVYLLNFASQKIIYVLRSDLYSHILKLSLSFFDKNPVGRLVTRVTSDMDNISKLFTDVLISVIKDIFLIVGTVIVMLTLNWRLGLVAMISLPLVIFISFVFRHYARIIQREVKVKLAKINAYLAESINGMKVIQIFNREDLTIKEFDEQNVDYFNSSIDETRVYALFRPGIHLMSGISLGFILLYGGFSSLEGSLEIGVLVAFFQYINHLFRPISSLAEKFNIFQSSMASCERVFILMDEDIEILNNKKTISPYDTRGEIVLENVFFSYIPGEPVIKGINLDINPGDTVALVGATGSGKTTITSLISRLYDIDSGSIKLDGVDIRDMDKHELRRRIAVVLQDVFLFSGDIKGNINLNNNEIGFDRVLEASEYVNAHKFVKKLPKKYDHEVRERGATFSSGEKQLISFARALAFNPDILILDEATSSIDTETEALIQDAIEKLIKDRTTIIVAHRLSTIKHADKIVVLHKGEIKEVGKHDELLRKKGMYYDLYKLQVEAL</sequence>
<reference evidence="11 12" key="1">
    <citation type="submission" date="2019-02" db="EMBL/GenBank/DDBJ databases">
        <authorList>
            <person name="Fomenkov A."/>
            <person name="Dubinina G."/>
            <person name="Grabovich M."/>
            <person name="Vincze T."/>
            <person name="Roberts R.J."/>
        </authorList>
    </citation>
    <scope>NUCLEOTIDE SEQUENCE [LARGE SCALE GENOMIC DNA]</scope>
    <source>
        <strain evidence="11 12">P</strain>
    </source>
</reference>
<keyword evidence="12" id="KW-1185">Reference proteome</keyword>
<evidence type="ECO:0000256" key="7">
    <source>
        <dbReference type="ARBA" id="ARBA00023136"/>
    </source>
</evidence>
<feature type="transmembrane region" description="Helical" evidence="8">
    <location>
        <begin position="29"/>
        <end position="52"/>
    </location>
</feature>
<evidence type="ECO:0000259" key="9">
    <source>
        <dbReference type="PROSITE" id="PS50893"/>
    </source>
</evidence>
<dbReference type="OrthoDB" id="341671at2"/>
<dbReference type="InterPro" id="IPR027417">
    <property type="entry name" value="P-loop_NTPase"/>
</dbReference>
<keyword evidence="3 8" id="KW-0812">Transmembrane</keyword>
<feature type="transmembrane region" description="Helical" evidence="8">
    <location>
        <begin position="129"/>
        <end position="150"/>
    </location>
</feature>
<dbReference type="GO" id="GO:0016887">
    <property type="term" value="F:ATP hydrolysis activity"/>
    <property type="evidence" value="ECO:0007669"/>
    <property type="project" value="InterPro"/>
</dbReference>
<gene>
    <name evidence="11" type="ORF">EW093_09470</name>
</gene>
<proteinExistence type="predicted"/>
<keyword evidence="4" id="KW-0547">Nucleotide-binding</keyword>
<dbReference type="Proteomes" id="UP000323824">
    <property type="component" value="Chromosome"/>
</dbReference>
<keyword evidence="7 8" id="KW-0472">Membrane</keyword>
<dbReference type="InterPro" id="IPR017871">
    <property type="entry name" value="ABC_transporter-like_CS"/>
</dbReference>
<feature type="transmembrane region" description="Helical" evidence="8">
    <location>
        <begin position="316"/>
        <end position="334"/>
    </location>
</feature>
<dbReference type="AlphaFoldDB" id="A0A5C1QE46"/>
<dbReference type="RefSeq" id="WP_149568167.1">
    <property type="nucleotide sequence ID" value="NZ_CP035807.1"/>
</dbReference>
<dbReference type="PROSITE" id="PS50893">
    <property type="entry name" value="ABC_TRANSPORTER_2"/>
    <property type="match status" value="1"/>
</dbReference>
<evidence type="ECO:0000313" key="11">
    <source>
        <dbReference type="EMBL" id="QEN04926.1"/>
    </source>
</evidence>
<dbReference type="InterPro" id="IPR039421">
    <property type="entry name" value="Type_1_exporter"/>
</dbReference>
<evidence type="ECO:0000256" key="5">
    <source>
        <dbReference type="ARBA" id="ARBA00022840"/>
    </source>
</evidence>
<dbReference type="GO" id="GO:0005524">
    <property type="term" value="F:ATP binding"/>
    <property type="evidence" value="ECO:0007669"/>
    <property type="project" value="UniProtKB-KW"/>
</dbReference>
<organism evidence="11 12">
    <name type="scientific">Thiospirochaeta perfilievii</name>
    <dbReference type="NCBI Taxonomy" id="252967"/>
    <lineage>
        <taxon>Bacteria</taxon>
        <taxon>Pseudomonadati</taxon>
        <taxon>Spirochaetota</taxon>
        <taxon>Spirochaetia</taxon>
        <taxon>Spirochaetales</taxon>
        <taxon>Spirochaetaceae</taxon>
        <taxon>Thiospirochaeta</taxon>
    </lineage>
</organism>
<keyword evidence="2" id="KW-0813">Transport</keyword>
<reference evidence="11 12" key="2">
    <citation type="submission" date="2019-09" db="EMBL/GenBank/DDBJ databases">
        <title>Complete Genome Sequence and Methylome Analysis of free living Spirochaetas.</title>
        <authorList>
            <person name="Leshcheva N."/>
            <person name="Mikheeva N."/>
        </authorList>
    </citation>
    <scope>NUCLEOTIDE SEQUENCE [LARGE SCALE GENOMIC DNA]</scope>
    <source>
        <strain evidence="11 12">P</strain>
    </source>
</reference>
<dbReference type="CDD" id="cd03254">
    <property type="entry name" value="ABCC_Glucan_exporter_like"/>
    <property type="match status" value="1"/>
</dbReference>
<evidence type="ECO:0000256" key="4">
    <source>
        <dbReference type="ARBA" id="ARBA00022741"/>
    </source>
</evidence>
<evidence type="ECO:0000256" key="1">
    <source>
        <dbReference type="ARBA" id="ARBA00004651"/>
    </source>
</evidence>
<evidence type="ECO:0000256" key="2">
    <source>
        <dbReference type="ARBA" id="ARBA00022448"/>
    </source>
</evidence>
<name>A0A5C1QE46_9SPIO</name>
<accession>A0A5C1QE46</accession>
<dbReference type="PROSITE" id="PS50929">
    <property type="entry name" value="ABC_TM1F"/>
    <property type="match status" value="1"/>
</dbReference>
<keyword evidence="5 11" id="KW-0067">ATP-binding</keyword>
<dbReference type="SMART" id="SM00382">
    <property type="entry name" value="AAA"/>
    <property type="match status" value="1"/>
</dbReference>
<dbReference type="PANTHER" id="PTHR43394:SF1">
    <property type="entry name" value="ATP-BINDING CASSETTE SUB-FAMILY B MEMBER 10, MITOCHONDRIAL"/>
    <property type="match status" value="1"/>
</dbReference>
<dbReference type="InterPro" id="IPR003593">
    <property type="entry name" value="AAA+_ATPase"/>
</dbReference>
<dbReference type="SUPFAM" id="SSF52540">
    <property type="entry name" value="P-loop containing nucleoside triphosphate hydrolases"/>
    <property type="match status" value="1"/>
</dbReference>
<keyword evidence="6 8" id="KW-1133">Transmembrane helix</keyword>
<evidence type="ECO:0000259" key="10">
    <source>
        <dbReference type="PROSITE" id="PS50929"/>
    </source>
</evidence>
<evidence type="ECO:0000313" key="12">
    <source>
        <dbReference type="Proteomes" id="UP000323824"/>
    </source>
</evidence>
<evidence type="ECO:0000256" key="8">
    <source>
        <dbReference type="SAM" id="Phobius"/>
    </source>
</evidence>
<dbReference type="InterPro" id="IPR036640">
    <property type="entry name" value="ABC1_TM_sf"/>
</dbReference>
<dbReference type="EMBL" id="CP035807">
    <property type="protein sequence ID" value="QEN04926.1"/>
    <property type="molecule type" value="Genomic_DNA"/>
</dbReference>
<feature type="transmembrane region" description="Helical" evidence="8">
    <location>
        <begin position="231"/>
        <end position="251"/>
    </location>
</feature>
<dbReference type="GO" id="GO:0005886">
    <property type="term" value="C:plasma membrane"/>
    <property type="evidence" value="ECO:0007669"/>
    <property type="project" value="UniProtKB-SubCell"/>
</dbReference>
<comment type="subcellular location">
    <subcellularLocation>
        <location evidence="1">Cell membrane</location>
        <topology evidence="1">Multi-pass membrane protein</topology>
    </subcellularLocation>
</comment>
<dbReference type="CDD" id="cd18544">
    <property type="entry name" value="ABC_6TM_TmrA_like"/>
    <property type="match status" value="1"/>
</dbReference>
<evidence type="ECO:0000256" key="6">
    <source>
        <dbReference type="ARBA" id="ARBA00022989"/>
    </source>
</evidence>
<dbReference type="PANTHER" id="PTHR43394">
    <property type="entry name" value="ATP-DEPENDENT PERMEASE MDL1, MITOCHONDRIAL"/>
    <property type="match status" value="1"/>
</dbReference>
<dbReference type="KEGG" id="sper:EW093_09470"/>
<dbReference type="SUPFAM" id="SSF90123">
    <property type="entry name" value="ABC transporter transmembrane region"/>
    <property type="match status" value="1"/>
</dbReference>
<evidence type="ECO:0000256" key="3">
    <source>
        <dbReference type="ARBA" id="ARBA00022692"/>
    </source>
</evidence>
<dbReference type="GO" id="GO:0015421">
    <property type="term" value="F:ABC-type oligopeptide transporter activity"/>
    <property type="evidence" value="ECO:0007669"/>
    <property type="project" value="TreeGrafter"/>
</dbReference>
<dbReference type="Gene3D" id="3.40.50.300">
    <property type="entry name" value="P-loop containing nucleotide triphosphate hydrolases"/>
    <property type="match status" value="1"/>
</dbReference>
<dbReference type="InterPro" id="IPR003439">
    <property type="entry name" value="ABC_transporter-like_ATP-bd"/>
</dbReference>